<feature type="chain" id="PRO_5010320830" evidence="2">
    <location>
        <begin position="21"/>
        <end position="282"/>
    </location>
</feature>
<dbReference type="Pfam" id="PF18738">
    <property type="entry name" value="HEPN_DZIP3"/>
    <property type="match status" value="1"/>
</dbReference>
<accession>A0A1S3IR42</accession>
<name>A0A1S3IR42_LINAN</name>
<dbReference type="GeneID" id="106166602"/>
<evidence type="ECO:0000256" key="2">
    <source>
        <dbReference type="SAM" id="SignalP"/>
    </source>
</evidence>
<keyword evidence="2" id="KW-0732">Signal</keyword>
<keyword evidence="4" id="KW-1185">Reference proteome</keyword>
<feature type="signal peptide" evidence="2">
    <location>
        <begin position="1"/>
        <end position="20"/>
    </location>
</feature>
<keyword evidence="1" id="KW-0812">Transmembrane</keyword>
<dbReference type="RefSeq" id="XP_013400685.1">
    <property type="nucleotide sequence ID" value="XM_013545231.2"/>
</dbReference>
<evidence type="ECO:0000313" key="4">
    <source>
        <dbReference type="Proteomes" id="UP000085678"/>
    </source>
</evidence>
<dbReference type="InParanoid" id="A0A1S3IR42"/>
<dbReference type="InterPro" id="IPR041249">
    <property type="entry name" value="HEPN_DZIP3"/>
</dbReference>
<dbReference type="Proteomes" id="UP000085678">
    <property type="component" value="Unplaced"/>
</dbReference>
<keyword evidence="1" id="KW-0472">Membrane</keyword>
<dbReference type="AlphaFoldDB" id="A0A1S3IR42"/>
<evidence type="ECO:0000259" key="3">
    <source>
        <dbReference type="Pfam" id="PF18738"/>
    </source>
</evidence>
<evidence type="ECO:0000313" key="5">
    <source>
        <dbReference type="RefSeq" id="XP_013400685.1"/>
    </source>
</evidence>
<feature type="domain" description="DZIP3-like HEPN" evidence="3">
    <location>
        <begin position="86"/>
        <end position="218"/>
    </location>
</feature>
<dbReference type="KEGG" id="lak:106166602"/>
<gene>
    <name evidence="5" type="primary">LOC106166602</name>
</gene>
<feature type="transmembrane region" description="Helical" evidence="1">
    <location>
        <begin position="262"/>
        <end position="281"/>
    </location>
</feature>
<proteinExistence type="predicted"/>
<evidence type="ECO:0000256" key="1">
    <source>
        <dbReference type="SAM" id="Phobius"/>
    </source>
</evidence>
<sequence length="282" mass="32389">MVHHGHILVILLIFTDSAQAVQTSDPVGANAPDVSSVYTQRFARLSYLVIELGTKVIRTFFLKDVVRPGITNGEHITDKDAVLRFFGKHEVIRELEKLKKTKVIFASQWNLLYPASGHTDVETFDITLLVLLIRKLHPDKANLKWSALKENATLPSSPQTTQGFIDHIQRLKNVRNYIQHSATFGIQDMEKFCTNWEIACASVLVLGADPKEVKKIQEFNFSKQEIDTIVCEIRSSAEDNKRHFDSRFDRLELLIFSFVRDVRFAIFFVVLIALAINYQWWI</sequence>
<dbReference type="OrthoDB" id="5958466at2759"/>
<protein>
    <submittedName>
        <fullName evidence="5">Uncharacterized protein LOC106166602</fullName>
    </submittedName>
</protein>
<organism evidence="4 5">
    <name type="scientific">Lingula anatina</name>
    <name type="common">Brachiopod</name>
    <name type="synonym">Lingula unguis</name>
    <dbReference type="NCBI Taxonomy" id="7574"/>
    <lineage>
        <taxon>Eukaryota</taxon>
        <taxon>Metazoa</taxon>
        <taxon>Spiralia</taxon>
        <taxon>Lophotrochozoa</taxon>
        <taxon>Brachiopoda</taxon>
        <taxon>Linguliformea</taxon>
        <taxon>Lingulata</taxon>
        <taxon>Lingulida</taxon>
        <taxon>Linguloidea</taxon>
        <taxon>Lingulidae</taxon>
        <taxon>Lingula</taxon>
    </lineage>
</organism>
<keyword evidence="1" id="KW-1133">Transmembrane helix</keyword>
<reference evidence="5" key="1">
    <citation type="submission" date="2025-08" db="UniProtKB">
        <authorList>
            <consortium name="RefSeq"/>
        </authorList>
    </citation>
    <scope>IDENTIFICATION</scope>
    <source>
        <tissue evidence="5">Gonads</tissue>
    </source>
</reference>